<dbReference type="AlphaFoldDB" id="A0A0E9PLJ5"/>
<accession>A0A0E9PLJ5</accession>
<dbReference type="EMBL" id="GBXM01103627">
    <property type="protein sequence ID" value="JAH04950.1"/>
    <property type="molecule type" value="Transcribed_RNA"/>
</dbReference>
<proteinExistence type="predicted"/>
<name>A0A0E9PLJ5_ANGAN</name>
<evidence type="ECO:0000313" key="1">
    <source>
        <dbReference type="EMBL" id="JAH04950.1"/>
    </source>
</evidence>
<organism evidence="1">
    <name type="scientific">Anguilla anguilla</name>
    <name type="common">European freshwater eel</name>
    <name type="synonym">Muraena anguilla</name>
    <dbReference type="NCBI Taxonomy" id="7936"/>
    <lineage>
        <taxon>Eukaryota</taxon>
        <taxon>Metazoa</taxon>
        <taxon>Chordata</taxon>
        <taxon>Craniata</taxon>
        <taxon>Vertebrata</taxon>
        <taxon>Euteleostomi</taxon>
        <taxon>Actinopterygii</taxon>
        <taxon>Neopterygii</taxon>
        <taxon>Teleostei</taxon>
        <taxon>Anguilliformes</taxon>
        <taxon>Anguillidae</taxon>
        <taxon>Anguilla</taxon>
    </lineage>
</organism>
<reference evidence="1" key="1">
    <citation type="submission" date="2014-11" db="EMBL/GenBank/DDBJ databases">
        <authorList>
            <person name="Amaro Gonzalez C."/>
        </authorList>
    </citation>
    <scope>NUCLEOTIDE SEQUENCE</scope>
</reference>
<protein>
    <submittedName>
        <fullName evidence="1">Uncharacterized protein</fullName>
    </submittedName>
</protein>
<sequence>MSYIMVSCIAIFMKIAGACDARQIFYLSLSYLN</sequence>
<reference evidence="1" key="2">
    <citation type="journal article" date="2015" name="Fish Shellfish Immunol.">
        <title>Early steps in the European eel (Anguilla anguilla)-Vibrio vulnificus interaction in the gills: Role of the RtxA13 toxin.</title>
        <authorList>
            <person name="Callol A."/>
            <person name="Pajuelo D."/>
            <person name="Ebbesson L."/>
            <person name="Teles M."/>
            <person name="MacKenzie S."/>
            <person name="Amaro C."/>
        </authorList>
    </citation>
    <scope>NUCLEOTIDE SEQUENCE</scope>
</reference>